<organism evidence="7 8">
    <name type="scientific">Apiospora aurea</name>
    <dbReference type="NCBI Taxonomy" id="335848"/>
    <lineage>
        <taxon>Eukaryota</taxon>
        <taxon>Fungi</taxon>
        <taxon>Dikarya</taxon>
        <taxon>Ascomycota</taxon>
        <taxon>Pezizomycotina</taxon>
        <taxon>Sordariomycetes</taxon>
        <taxon>Xylariomycetidae</taxon>
        <taxon>Amphisphaeriales</taxon>
        <taxon>Apiosporaceae</taxon>
        <taxon>Apiospora</taxon>
    </lineage>
</organism>
<keyword evidence="4 6" id="KW-1133">Transmembrane helix</keyword>
<comment type="subcellular location">
    <subcellularLocation>
        <location evidence="1">Membrane</location>
        <topology evidence="1">Multi-pass membrane protein</topology>
    </subcellularLocation>
</comment>
<accession>A0ABR1Q473</accession>
<evidence type="ECO:0000313" key="7">
    <source>
        <dbReference type="EMBL" id="KAK7946819.1"/>
    </source>
</evidence>
<evidence type="ECO:0000256" key="4">
    <source>
        <dbReference type="ARBA" id="ARBA00022989"/>
    </source>
</evidence>
<evidence type="ECO:0000313" key="8">
    <source>
        <dbReference type="Proteomes" id="UP001391051"/>
    </source>
</evidence>
<feature type="transmembrane region" description="Helical" evidence="6">
    <location>
        <begin position="49"/>
        <end position="70"/>
    </location>
</feature>
<evidence type="ECO:0000256" key="3">
    <source>
        <dbReference type="ARBA" id="ARBA00022692"/>
    </source>
</evidence>
<keyword evidence="8" id="KW-1185">Reference proteome</keyword>
<evidence type="ECO:0000256" key="2">
    <source>
        <dbReference type="ARBA" id="ARBA00022448"/>
    </source>
</evidence>
<evidence type="ECO:0000256" key="5">
    <source>
        <dbReference type="ARBA" id="ARBA00023136"/>
    </source>
</evidence>
<sequence length="256" mass="27602">MVPLRLLKRWPVWPNCAYTFMVSGLYFTLVYFFPIYFQAVRDSSAVESGIRNIPLILGVSLFTIVSTSLMARTRQWMPLFVVGALLMVAGSALILNLGRASPAKEWIGFQALVGIGVGISMEIALVANQKNLPFDDIPATIGLTMFFELAGGAVFVSAGEAIFANGLLASLRRTAPSLDGAGALHYGALDIGEAFGAEATHVVDSYMVGLRQTFTMVLVCATVTAAIALMVVMYEYVLKIGDGRVLGREASNEYRV</sequence>
<dbReference type="PANTHER" id="PTHR23501">
    <property type="entry name" value="MAJOR FACILITATOR SUPERFAMILY"/>
    <property type="match status" value="1"/>
</dbReference>
<evidence type="ECO:0000256" key="6">
    <source>
        <dbReference type="SAM" id="Phobius"/>
    </source>
</evidence>
<feature type="transmembrane region" description="Helical" evidence="6">
    <location>
        <begin position="12"/>
        <end position="37"/>
    </location>
</feature>
<protein>
    <submittedName>
        <fullName evidence="7">Uncharacterized protein</fullName>
    </submittedName>
</protein>
<feature type="transmembrane region" description="Helical" evidence="6">
    <location>
        <begin position="107"/>
        <end position="127"/>
    </location>
</feature>
<dbReference type="SUPFAM" id="SSF103473">
    <property type="entry name" value="MFS general substrate transporter"/>
    <property type="match status" value="1"/>
</dbReference>
<dbReference type="InterPro" id="IPR036259">
    <property type="entry name" value="MFS_trans_sf"/>
</dbReference>
<feature type="transmembrane region" description="Helical" evidence="6">
    <location>
        <begin position="139"/>
        <end position="163"/>
    </location>
</feature>
<keyword evidence="3 6" id="KW-0812">Transmembrane</keyword>
<proteinExistence type="predicted"/>
<feature type="transmembrane region" description="Helical" evidence="6">
    <location>
        <begin position="76"/>
        <end position="95"/>
    </location>
</feature>
<feature type="transmembrane region" description="Helical" evidence="6">
    <location>
        <begin position="214"/>
        <end position="234"/>
    </location>
</feature>
<comment type="caution">
    <text evidence="7">The sequence shown here is derived from an EMBL/GenBank/DDBJ whole genome shotgun (WGS) entry which is preliminary data.</text>
</comment>
<name>A0ABR1Q473_9PEZI</name>
<dbReference type="GeneID" id="92080424"/>
<dbReference type="Gene3D" id="1.20.1250.20">
    <property type="entry name" value="MFS general substrate transporter like domains"/>
    <property type="match status" value="1"/>
</dbReference>
<dbReference type="Proteomes" id="UP001391051">
    <property type="component" value="Unassembled WGS sequence"/>
</dbReference>
<gene>
    <name evidence="7" type="ORF">PG986_011140</name>
</gene>
<dbReference type="EMBL" id="JAQQWE010000007">
    <property type="protein sequence ID" value="KAK7946819.1"/>
    <property type="molecule type" value="Genomic_DNA"/>
</dbReference>
<keyword evidence="5 6" id="KW-0472">Membrane</keyword>
<reference evidence="7 8" key="1">
    <citation type="submission" date="2023-01" db="EMBL/GenBank/DDBJ databases">
        <title>Analysis of 21 Apiospora genomes using comparative genomics revels a genus with tremendous synthesis potential of carbohydrate active enzymes and secondary metabolites.</title>
        <authorList>
            <person name="Sorensen T."/>
        </authorList>
    </citation>
    <scope>NUCLEOTIDE SEQUENCE [LARGE SCALE GENOMIC DNA]</scope>
    <source>
        <strain evidence="7 8">CBS 24483</strain>
    </source>
</reference>
<evidence type="ECO:0000256" key="1">
    <source>
        <dbReference type="ARBA" id="ARBA00004141"/>
    </source>
</evidence>
<dbReference type="RefSeq" id="XP_066696853.1">
    <property type="nucleotide sequence ID" value="XM_066847362.1"/>
</dbReference>
<dbReference type="PANTHER" id="PTHR23501:SF177">
    <property type="entry name" value="MAJOR FACILITATOR SUPERFAMILY (MFS) PROFILE DOMAIN-CONTAINING PROTEIN-RELATED"/>
    <property type="match status" value="1"/>
</dbReference>
<keyword evidence="2" id="KW-0813">Transport</keyword>